<keyword evidence="5" id="KW-1185">Reference proteome</keyword>
<sequence length="383" mass="43420">MEDQQNDFDQVTPTLTFEPFGANAAPASAQKNQLATEDRIFDESRLSPEEQKMVSEFAAKIDLSNSALIMQYGVGAQKKIAEFSETALTNVRTKDLGEVGQMLGDMVNELRNFDAEEEEKGFFGFFKKNANKIASMQTKYAAAETNINRICEALEKHQIQLMKDVAMLDKLYEVNKTYFKELSMYILAGKKKLELIESTEMPALIQKSQMTGLPEDAQAVNDFSAMANRFEKKLHDLELTRMISLQMAPQIRLVQNNDTLMAEKIQSSLVNTIPLWKSQMVLALGVAHSGEAARAQREVTDMTNQLLRKNAETLKMETINTAKESERGIVDIETLKISNESLISTFDEVLKIQQEGRERRKTAEVELQKLENDLKQKMLEIKR</sequence>
<accession>A0ABR6WUA2</accession>
<dbReference type="PIRSF" id="PIRSF026508">
    <property type="entry name" value="TelA"/>
    <property type="match status" value="1"/>
</dbReference>
<organism evidence="4 5">
    <name type="scientific">Acetobacterium fimetarium</name>
    <dbReference type="NCBI Taxonomy" id="52691"/>
    <lineage>
        <taxon>Bacteria</taxon>
        <taxon>Bacillati</taxon>
        <taxon>Bacillota</taxon>
        <taxon>Clostridia</taxon>
        <taxon>Eubacteriales</taxon>
        <taxon>Eubacteriaceae</taxon>
        <taxon>Acetobacterium</taxon>
    </lineage>
</organism>
<dbReference type="RefSeq" id="WP_186842020.1">
    <property type="nucleotide sequence ID" value="NZ_WJBC01000007.1"/>
</dbReference>
<dbReference type="PANTHER" id="PTHR38432">
    <property type="entry name" value="TELA-LIKE PROTEIN SAOUHSC_01408"/>
    <property type="match status" value="1"/>
</dbReference>
<comment type="similarity">
    <text evidence="1 2">Belongs to the TelA family.</text>
</comment>
<dbReference type="InterPro" id="IPR008863">
    <property type="entry name" value="Toxic_anion-R_TelA"/>
</dbReference>
<dbReference type="EMBL" id="WJBC01000007">
    <property type="protein sequence ID" value="MBC3804135.1"/>
    <property type="molecule type" value="Genomic_DNA"/>
</dbReference>
<evidence type="ECO:0000256" key="2">
    <source>
        <dbReference type="PIRNR" id="PIRNR026508"/>
    </source>
</evidence>
<reference evidence="4 5" key="1">
    <citation type="journal article" date="2020" name="mSystems">
        <title>Defining Genomic and Predicted Metabolic Features of the Acetobacterium Genus.</title>
        <authorList>
            <person name="Ross D.E."/>
            <person name="Marshall C.W."/>
            <person name="Gulliver D."/>
            <person name="May H.D."/>
            <person name="Norman R.S."/>
        </authorList>
    </citation>
    <scope>NUCLEOTIDE SEQUENCE [LARGE SCALE GENOMIC DNA]</scope>
    <source>
        <strain evidence="4 5">DSM 8238</strain>
    </source>
</reference>
<comment type="caution">
    <text evidence="4">The sequence shown here is derived from an EMBL/GenBank/DDBJ whole genome shotgun (WGS) entry which is preliminary data.</text>
</comment>
<dbReference type="PANTHER" id="PTHR38432:SF1">
    <property type="entry name" value="TELA-LIKE PROTEIN SAOUHSC_01408"/>
    <property type="match status" value="1"/>
</dbReference>
<evidence type="ECO:0000313" key="5">
    <source>
        <dbReference type="Proteomes" id="UP000603234"/>
    </source>
</evidence>
<protein>
    <submittedName>
        <fullName evidence="4">Toxic anion resistance protein</fullName>
    </submittedName>
</protein>
<proteinExistence type="inferred from homology"/>
<gene>
    <name evidence="4" type="ORF">GH808_06755</name>
</gene>
<evidence type="ECO:0000256" key="3">
    <source>
        <dbReference type="SAM" id="Coils"/>
    </source>
</evidence>
<dbReference type="Proteomes" id="UP000603234">
    <property type="component" value="Unassembled WGS sequence"/>
</dbReference>
<dbReference type="Pfam" id="PF05816">
    <property type="entry name" value="TelA"/>
    <property type="match status" value="1"/>
</dbReference>
<evidence type="ECO:0000313" key="4">
    <source>
        <dbReference type="EMBL" id="MBC3804135.1"/>
    </source>
</evidence>
<name>A0ABR6WUA2_9FIRM</name>
<feature type="coiled-coil region" evidence="3">
    <location>
        <begin position="353"/>
        <end position="380"/>
    </location>
</feature>
<keyword evidence="3" id="KW-0175">Coiled coil</keyword>
<evidence type="ECO:0000256" key="1">
    <source>
        <dbReference type="ARBA" id="ARBA00005541"/>
    </source>
</evidence>